<gene>
    <name evidence="3" type="ORF">C7377_1110</name>
</gene>
<feature type="repeat" description="TPR" evidence="1">
    <location>
        <begin position="282"/>
        <end position="315"/>
    </location>
</feature>
<accession>A0A7L4UP43</accession>
<feature type="signal peptide" evidence="2">
    <location>
        <begin position="1"/>
        <end position="19"/>
    </location>
</feature>
<dbReference type="OrthoDB" id="1522899at2"/>
<proteinExistence type="predicted"/>
<protein>
    <recommendedName>
        <fullName evidence="5">Tetratricopeptide repeat protein</fullName>
    </recommendedName>
</protein>
<keyword evidence="4" id="KW-1185">Reference proteome</keyword>
<evidence type="ECO:0000256" key="1">
    <source>
        <dbReference type="PROSITE-ProRule" id="PRU00339"/>
    </source>
</evidence>
<feature type="chain" id="PRO_5029884565" description="Tetratricopeptide repeat protein" evidence="2">
    <location>
        <begin position="20"/>
        <end position="441"/>
    </location>
</feature>
<dbReference type="EMBL" id="QENZ01000004">
    <property type="protein sequence ID" value="PVX50794.1"/>
    <property type="molecule type" value="Genomic_DNA"/>
</dbReference>
<keyword evidence="1" id="KW-0802">TPR repeat</keyword>
<dbReference type="Proteomes" id="UP000251835">
    <property type="component" value="Unassembled WGS sequence"/>
</dbReference>
<reference evidence="3 4" key="1">
    <citation type="submission" date="2018-05" db="EMBL/GenBank/DDBJ databases">
        <title>Genomic Encyclopedia of Type Strains, Phase IV (KMG-IV): sequencing the most valuable type-strain genomes for metagenomic binning, comparative biology and taxonomic classification.</title>
        <authorList>
            <person name="Goeker M."/>
        </authorList>
    </citation>
    <scope>NUCLEOTIDE SEQUENCE [LARGE SCALE GENOMIC DNA]</scope>
    <source>
        <strain evidence="3 4">DSM 28579</strain>
    </source>
</reference>
<name>A0A7L4UP43_BALHA</name>
<dbReference type="RefSeq" id="WP_116496350.1">
    <property type="nucleotide sequence ID" value="NZ_QENZ01000004.1"/>
</dbReference>
<dbReference type="PROSITE" id="PS50005">
    <property type="entry name" value="TPR"/>
    <property type="match status" value="1"/>
</dbReference>
<keyword evidence="2" id="KW-0732">Signal</keyword>
<sequence>MKKVVTTVIMLTIAFFAMGQLQCKDTQSKFGTDSVKTLMEASMYQEMFKNKNYKDAYPHWKYVIENAPKFQLTPYSDGNKILKEMYKSTKDTKYIDELMQLWDQRAKYWAHYKHYNEAYLLGRKGYDLYNYRKNDIEDVKKAYDYMMQSIEQAGVESEATVIDRAMAATTDLYKNGKIGKDEVVNNFIKFNTLINNIYDVEKNPKVLKRTAKALNNVQQYFILSEAADCNTLQNIFASKYEENKNNKEELLSIVRILNRFECTDSQLYADIAESLYKIAPTSEAALSLGIRYLKAKDMTQAKKYIQEASNMETDQLRKADIHYMLANIALAESRYSTVRTEANKALEIRPDWGKPKLIIAKAYLGSSKGDLITRSKAVWAAVDKAAQAKNDPETASEAQAFINRCSGYFPPCDELFFHSIKKGQSVSVGGWIGGTTTVRCK</sequence>
<dbReference type="SUPFAM" id="SSF48452">
    <property type="entry name" value="TPR-like"/>
    <property type="match status" value="1"/>
</dbReference>
<evidence type="ECO:0008006" key="5">
    <source>
        <dbReference type="Google" id="ProtNLM"/>
    </source>
</evidence>
<comment type="caution">
    <text evidence="3">The sequence shown here is derived from an EMBL/GenBank/DDBJ whole genome shotgun (WGS) entry which is preliminary data.</text>
</comment>
<dbReference type="InterPro" id="IPR011990">
    <property type="entry name" value="TPR-like_helical_dom_sf"/>
</dbReference>
<dbReference type="Gene3D" id="1.25.40.10">
    <property type="entry name" value="Tetratricopeptide repeat domain"/>
    <property type="match status" value="1"/>
</dbReference>
<evidence type="ECO:0000256" key="2">
    <source>
        <dbReference type="SAM" id="SignalP"/>
    </source>
</evidence>
<evidence type="ECO:0000313" key="3">
    <source>
        <dbReference type="EMBL" id="PVX50794.1"/>
    </source>
</evidence>
<dbReference type="AlphaFoldDB" id="A0A7L4UP43"/>
<evidence type="ECO:0000313" key="4">
    <source>
        <dbReference type="Proteomes" id="UP000251835"/>
    </source>
</evidence>
<dbReference type="InterPro" id="IPR019734">
    <property type="entry name" value="TPR_rpt"/>
</dbReference>
<organism evidence="3 4">
    <name type="scientific">Balneicella halophila</name>
    <dbReference type="NCBI Taxonomy" id="1537566"/>
    <lineage>
        <taxon>Bacteria</taxon>
        <taxon>Pseudomonadati</taxon>
        <taxon>Bacteroidota</taxon>
        <taxon>Bacteroidia</taxon>
        <taxon>Bacteroidales</taxon>
        <taxon>Balneicellaceae</taxon>
        <taxon>Balneicella</taxon>
    </lineage>
</organism>